<dbReference type="EMBL" id="JAPDRL010000021">
    <property type="protein sequence ID" value="KAJ9666252.1"/>
    <property type="molecule type" value="Genomic_DNA"/>
</dbReference>
<comment type="caution">
    <text evidence="2">The sequence shown here is derived from an EMBL/GenBank/DDBJ whole genome shotgun (WGS) entry which is preliminary data.</text>
</comment>
<dbReference type="Proteomes" id="UP001172684">
    <property type="component" value="Unassembled WGS sequence"/>
</dbReference>
<dbReference type="InterPro" id="IPR051207">
    <property type="entry name" value="ComplexI_NDUFA9_subunit"/>
</dbReference>
<dbReference type="SUPFAM" id="SSF51735">
    <property type="entry name" value="NAD(P)-binding Rossmann-fold domains"/>
    <property type="match status" value="1"/>
</dbReference>
<dbReference type="PANTHER" id="PTHR12126">
    <property type="entry name" value="NADH-UBIQUINONE OXIDOREDUCTASE 39 KDA SUBUNIT-RELATED"/>
    <property type="match status" value="1"/>
</dbReference>
<dbReference type="Gene3D" id="3.40.50.720">
    <property type="entry name" value="NAD(P)-binding Rossmann-like Domain"/>
    <property type="match status" value="1"/>
</dbReference>
<protein>
    <recommendedName>
        <fullName evidence="4">NAD-dependent epimerase/dehydratase domain-containing protein</fullName>
    </recommendedName>
</protein>
<organism evidence="2 3">
    <name type="scientific">Coniosporium apollinis</name>
    <dbReference type="NCBI Taxonomy" id="61459"/>
    <lineage>
        <taxon>Eukaryota</taxon>
        <taxon>Fungi</taxon>
        <taxon>Dikarya</taxon>
        <taxon>Ascomycota</taxon>
        <taxon>Pezizomycotina</taxon>
        <taxon>Dothideomycetes</taxon>
        <taxon>Dothideomycetes incertae sedis</taxon>
        <taxon>Coniosporium</taxon>
    </lineage>
</organism>
<keyword evidence="3" id="KW-1185">Reference proteome</keyword>
<evidence type="ECO:0000256" key="1">
    <source>
        <dbReference type="SAM" id="MobiDB-lite"/>
    </source>
</evidence>
<gene>
    <name evidence="2" type="ORF">H2201_003686</name>
</gene>
<dbReference type="InterPro" id="IPR036291">
    <property type="entry name" value="NAD(P)-bd_dom_sf"/>
</dbReference>
<accession>A0ABQ9NVX3</accession>
<name>A0ABQ9NVX3_9PEZI</name>
<reference evidence="2" key="1">
    <citation type="submission" date="2022-10" db="EMBL/GenBank/DDBJ databases">
        <title>Culturing micro-colonial fungi from biological soil crusts in the Mojave desert and describing Neophaeococcomyces mojavensis, and introducing the new genera and species Taxawa tesnikishii.</title>
        <authorList>
            <person name="Kurbessoian T."/>
            <person name="Stajich J.E."/>
        </authorList>
    </citation>
    <scope>NUCLEOTIDE SEQUENCE</scope>
    <source>
        <strain evidence="2">TK_1</strain>
    </source>
</reference>
<evidence type="ECO:0000313" key="3">
    <source>
        <dbReference type="Proteomes" id="UP001172684"/>
    </source>
</evidence>
<sequence length="297" mass="31304">MASAAKKKIVVCGGNGFLETDVSFTQEAASAKPPALEAGIRSGEPTWSSVTSSPDPPPWSTSVHWAKGNILDPSSYTTHLNGADAVVHSMGILLEADYKRVLQGRESPLSGLRRAFSASKAGTQNPLERHEGQEGGRLSPQEPDGQLTYEVMNRDSAISLASESSHAGVKDFIYISAAGGAPVLPARYITTKREAESVIASEFPQMRSVFFRPGMLWDSSRLFTVPLAAATAVGAIANSLTGNRLTGLMGAGGVKPLKADLVGEAVVEAIGDESVRGPVETGEIEALATRAWRRGML</sequence>
<evidence type="ECO:0008006" key="4">
    <source>
        <dbReference type="Google" id="ProtNLM"/>
    </source>
</evidence>
<dbReference type="PANTHER" id="PTHR12126:SF16">
    <property type="entry name" value="MIOREX COMPLEX COMPONENT 2"/>
    <property type="match status" value="1"/>
</dbReference>
<evidence type="ECO:0000313" key="2">
    <source>
        <dbReference type="EMBL" id="KAJ9666252.1"/>
    </source>
</evidence>
<feature type="region of interest" description="Disordered" evidence="1">
    <location>
        <begin position="115"/>
        <end position="144"/>
    </location>
</feature>
<proteinExistence type="predicted"/>
<feature type="region of interest" description="Disordered" evidence="1">
    <location>
        <begin position="34"/>
        <end position="59"/>
    </location>
</feature>